<sequence length="179" mass="20367">MKKTTKERQKVALLSRRKVVLAENLFREVVPSDVIVRENPRTVTHRHTYGGLSKFFLQLTARKLYGTKCRSTSCAHTGIWLPPRVHCPDCWEKMCWVEIDTSGAKVYTHSMTNLPGAGFMLSTPCPLISVEIPGVCTKFMSYLSKFGEGEPYIGMPVKPVFRTRRPTYTILDVSWVPNE</sequence>
<dbReference type="AlphaFoldDB" id="A0A1G2DIR3"/>
<dbReference type="STRING" id="1798664.A3C93_00085"/>
<dbReference type="PANTHER" id="PTHR34075">
    <property type="entry name" value="BLR3430 PROTEIN"/>
    <property type="match status" value="1"/>
</dbReference>
<dbReference type="SUPFAM" id="SSF50249">
    <property type="entry name" value="Nucleic acid-binding proteins"/>
    <property type="match status" value="1"/>
</dbReference>
<gene>
    <name evidence="1" type="ORF">A3C93_00085</name>
</gene>
<dbReference type="InterPro" id="IPR012340">
    <property type="entry name" value="NA-bd_OB-fold"/>
</dbReference>
<accession>A0A1G2DIR3</accession>
<dbReference type="EMBL" id="MHLO01000005">
    <property type="protein sequence ID" value="OGZ13302.1"/>
    <property type="molecule type" value="Genomic_DNA"/>
</dbReference>
<comment type="caution">
    <text evidence="1">The sequence shown here is derived from an EMBL/GenBank/DDBJ whole genome shotgun (WGS) entry which is preliminary data.</text>
</comment>
<name>A0A1G2DIR3_9BACT</name>
<dbReference type="PANTHER" id="PTHR34075:SF5">
    <property type="entry name" value="BLR3430 PROTEIN"/>
    <property type="match status" value="1"/>
</dbReference>
<proteinExistence type="predicted"/>
<organism evidence="1 2">
    <name type="scientific">Candidatus Lloydbacteria bacterium RIFCSPHIGHO2_02_FULL_54_17</name>
    <dbReference type="NCBI Taxonomy" id="1798664"/>
    <lineage>
        <taxon>Bacteria</taxon>
        <taxon>Candidatus Lloydiibacteriota</taxon>
    </lineage>
</organism>
<dbReference type="Gene3D" id="6.10.30.10">
    <property type="match status" value="1"/>
</dbReference>
<dbReference type="InterPro" id="IPR052513">
    <property type="entry name" value="Thioester_dehydratase-like"/>
</dbReference>
<reference evidence="1 2" key="1">
    <citation type="journal article" date="2016" name="Nat. Commun.">
        <title>Thousands of microbial genomes shed light on interconnected biogeochemical processes in an aquifer system.</title>
        <authorList>
            <person name="Anantharaman K."/>
            <person name="Brown C.T."/>
            <person name="Hug L.A."/>
            <person name="Sharon I."/>
            <person name="Castelle C.J."/>
            <person name="Probst A.J."/>
            <person name="Thomas B.C."/>
            <person name="Singh A."/>
            <person name="Wilkins M.J."/>
            <person name="Karaoz U."/>
            <person name="Brodie E.L."/>
            <person name="Williams K.H."/>
            <person name="Hubbard S.S."/>
            <person name="Banfield J.F."/>
        </authorList>
    </citation>
    <scope>NUCLEOTIDE SEQUENCE [LARGE SCALE GENOMIC DNA]</scope>
</reference>
<evidence type="ECO:0000313" key="2">
    <source>
        <dbReference type="Proteomes" id="UP000178636"/>
    </source>
</evidence>
<evidence type="ECO:0008006" key="3">
    <source>
        <dbReference type="Google" id="ProtNLM"/>
    </source>
</evidence>
<dbReference type="Proteomes" id="UP000178636">
    <property type="component" value="Unassembled WGS sequence"/>
</dbReference>
<evidence type="ECO:0000313" key="1">
    <source>
        <dbReference type="EMBL" id="OGZ13302.1"/>
    </source>
</evidence>
<protein>
    <recommendedName>
        <fullName evidence="3">DUF35 domain-containing protein</fullName>
    </recommendedName>
</protein>